<keyword evidence="3" id="KW-1185">Reference proteome</keyword>
<protein>
    <submittedName>
        <fullName evidence="2">SDR family NAD(P)-dependent oxidoreductase</fullName>
    </submittedName>
</protein>
<dbReference type="RefSeq" id="WP_196202323.1">
    <property type="nucleotide sequence ID" value="NZ_JADPUN010000168.1"/>
</dbReference>
<gene>
    <name evidence="2" type="ORF">I0C86_17590</name>
</gene>
<evidence type="ECO:0000313" key="3">
    <source>
        <dbReference type="Proteomes" id="UP000638560"/>
    </source>
</evidence>
<organism evidence="2 3">
    <name type="scientific">Plantactinospora alkalitolerans</name>
    <dbReference type="NCBI Taxonomy" id="2789879"/>
    <lineage>
        <taxon>Bacteria</taxon>
        <taxon>Bacillati</taxon>
        <taxon>Actinomycetota</taxon>
        <taxon>Actinomycetes</taxon>
        <taxon>Micromonosporales</taxon>
        <taxon>Micromonosporaceae</taxon>
        <taxon>Plantactinospora</taxon>
    </lineage>
</organism>
<dbReference type="PANTHER" id="PTHR47534:SF3">
    <property type="entry name" value="ALCOHOL DEHYDROGENASE-LIKE C-TERMINAL DOMAIN-CONTAINING PROTEIN"/>
    <property type="match status" value="1"/>
</dbReference>
<dbReference type="PRINTS" id="PR00081">
    <property type="entry name" value="GDHRDH"/>
</dbReference>
<evidence type="ECO:0000256" key="1">
    <source>
        <dbReference type="ARBA" id="ARBA00023002"/>
    </source>
</evidence>
<accession>A0ABS0GX25</accession>
<reference evidence="2 3" key="1">
    <citation type="submission" date="2020-11" db="EMBL/GenBank/DDBJ databases">
        <title>A novel isolate from a Black sea contaminated sediment with potential to produce alkanes: Plantactinospora alkalitolerans sp. nov.</title>
        <authorList>
            <person name="Carro L."/>
            <person name="Veyisoglu A."/>
            <person name="Guven K."/>
            <person name="Schumann P."/>
            <person name="Klenk H.-P."/>
            <person name="Sahin N."/>
        </authorList>
    </citation>
    <scope>NUCLEOTIDE SEQUENCE [LARGE SCALE GENOMIC DNA]</scope>
    <source>
        <strain evidence="2 3">S1510</strain>
    </source>
</reference>
<keyword evidence="1" id="KW-0560">Oxidoreductase</keyword>
<dbReference type="Pfam" id="PF00106">
    <property type="entry name" value="adh_short"/>
    <property type="match status" value="1"/>
</dbReference>
<dbReference type="EMBL" id="JADPUN010000168">
    <property type="protein sequence ID" value="MBF9130758.1"/>
    <property type="molecule type" value="Genomic_DNA"/>
</dbReference>
<comment type="caution">
    <text evidence="2">The sequence shown here is derived from an EMBL/GenBank/DDBJ whole genome shotgun (WGS) entry which is preliminary data.</text>
</comment>
<name>A0ABS0GX25_9ACTN</name>
<evidence type="ECO:0000313" key="2">
    <source>
        <dbReference type="EMBL" id="MBF9130758.1"/>
    </source>
</evidence>
<sequence length="279" mass="30061">MRTVVITGGTSGIGAGLARQLLASGHRVVAIGSSAANGAALQAEAVRQGSADRLAFRQVDLGSIARTTELAAEIRARYDTVDALVLCAGRYHPSRGETGEGLERTFALYVLNRFLLPELLHEPLSRADRPVVLNLCGTGGIRAGKIHWDDLQLRRRYGGLRATMQGARANDLLGVAFAARHRGSGIRYVLYNPLFVDTGLAEPFRQPTRSLVKLLARLFAARVEQITPPLLGLLADPPAAPLSAFRRGVPVDLGRPEFDRETALRLHRVLAGLVPERAG</sequence>
<dbReference type="PANTHER" id="PTHR47534">
    <property type="entry name" value="YALI0E05731P"/>
    <property type="match status" value="1"/>
</dbReference>
<dbReference type="InterPro" id="IPR002347">
    <property type="entry name" value="SDR_fam"/>
</dbReference>
<dbReference type="InterPro" id="IPR052228">
    <property type="entry name" value="Sec_Metab_Biosynth_Oxidored"/>
</dbReference>
<proteinExistence type="predicted"/>
<dbReference type="InterPro" id="IPR036291">
    <property type="entry name" value="NAD(P)-bd_dom_sf"/>
</dbReference>
<dbReference type="SUPFAM" id="SSF51735">
    <property type="entry name" value="NAD(P)-binding Rossmann-fold domains"/>
    <property type="match status" value="1"/>
</dbReference>
<dbReference type="Proteomes" id="UP000638560">
    <property type="component" value="Unassembled WGS sequence"/>
</dbReference>
<dbReference type="Gene3D" id="3.40.50.720">
    <property type="entry name" value="NAD(P)-binding Rossmann-like Domain"/>
    <property type="match status" value="1"/>
</dbReference>